<dbReference type="KEGG" id="nmg:Nmag_0047"/>
<dbReference type="EMBL" id="CP001932">
    <property type="protein sequence ID" value="ADD03646.1"/>
    <property type="molecule type" value="Genomic_DNA"/>
</dbReference>
<accession>D3SVS7</accession>
<dbReference type="GeneID" id="8822865"/>
<dbReference type="Proteomes" id="UP000001879">
    <property type="component" value="Chromosome"/>
</dbReference>
<organism evidence="1 3">
    <name type="scientific">Natrialba magadii (strain ATCC 43099 / DSM 3394 / CCM 3739 / CIP 104546 / IAM 13178 / JCM 8861 / NBRC 102185 / NCIMB 2190 / MS3)</name>
    <name type="common">Natronobacterium magadii</name>
    <dbReference type="NCBI Taxonomy" id="547559"/>
    <lineage>
        <taxon>Archaea</taxon>
        <taxon>Methanobacteriati</taxon>
        <taxon>Methanobacteriota</taxon>
        <taxon>Stenosarchaea group</taxon>
        <taxon>Halobacteria</taxon>
        <taxon>Halobacteriales</taxon>
        <taxon>Natrialbaceae</taxon>
        <taxon>Natrialba</taxon>
    </lineage>
</organism>
<dbReference type="eggNOG" id="arCOG09093">
    <property type="taxonomic scope" value="Archaea"/>
</dbReference>
<keyword evidence="3" id="KW-1185">Reference proteome</keyword>
<dbReference type="RefSeq" id="WP_004267038.1">
    <property type="nucleotide sequence ID" value="NC_013922.1"/>
</dbReference>
<dbReference type="AlphaFoldDB" id="D3SVS7"/>
<dbReference type="PaxDb" id="547559-Nmag_0047"/>
<dbReference type="HOGENOM" id="CLU_2748288_0_0_2"/>
<sequence length="70" mass="8256">MSNPNYSLTDDPERYVQNNRDRLLNVLKNGDDEFTRAVVWAILDEYGDDVTLEELQLELDRLQRRDLDGN</sequence>
<dbReference type="Proteomes" id="UP000011543">
    <property type="component" value="Unassembled WGS sequence"/>
</dbReference>
<reference evidence="1" key="4">
    <citation type="submission" date="2016-09" db="EMBL/GenBank/DDBJ databases">
        <authorList>
            <person name="Pfeiffer F."/>
        </authorList>
    </citation>
    <scope>NUCLEOTIDE SEQUENCE</scope>
    <source>
        <strain evidence="1">ATCC 43099</strain>
    </source>
</reference>
<name>D3SVS7_NATMM</name>
<protein>
    <submittedName>
        <fullName evidence="1">Uncharacterized protein</fullName>
    </submittedName>
</protein>
<evidence type="ECO:0000313" key="3">
    <source>
        <dbReference type="Proteomes" id="UP000001879"/>
    </source>
</evidence>
<dbReference type="EMBL" id="AOHS01000007">
    <property type="protein sequence ID" value="ELY34413.1"/>
    <property type="molecule type" value="Genomic_DNA"/>
</dbReference>
<reference evidence="3" key="1">
    <citation type="submission" date="2010-02" db="EMBL/GenBank/DDBJ databases">
        <title>Complete sequence of chromosome of Natrialba magadii ATCC 43099.</title>
        <authorList>
            <consortium name="US DOE Joint Genome Institute"/>
            <person name="Lucas S."/>
            <person name="Copeland A."/>
            <person name="Lapidus A."/>
            <person name="Cheng J.-F."/>
            <person name="Bruce D."/>
            <person name="Goodwin L."/>
            <person name="Pitluck S."/>
            <person name="Davenport K."/>
            <person name="Saunders E."/>
            <person name="Detter J.C."/>
            <person name="Han C."/>
            <person name="Tapia R."/>
            <person name="Land M."/>
            <person name="Hauser L."/>
            <person name="Kyrpides N."/>
            <person name="Mikhailova N."/>
            <person name="De Castro R.E."/>
            <person name="Maupin-Furlow J.A."/>
            <person name="Woyke T."/>
        </authorList>
    </citation>
    <scope>NUCLEOTIDE SEQUENCE [LARGE SCALE GENOMIC DNA]</scope>
    <source>
        <strain evidence="3">ATCC 43099 / DSM 3394 / CCM 3739 / CIP 104546 / IAM 13178 / JCM 8861 / NBRC 102185 / NCIMB 2190 / MS3</strain>
    </source>
</reference>
<evidence type="ECO:0000313" key="4">
    <source>
        <dbReference type="Proteomes" id="UP000011543"/>
    </source>
</evidence>
<evidence type="ECO:0000313" key="2">
    <source>
        <dbReference type="EMBL" id="ELY34413.1"/>
    </source>
</evidence>
<proteinExistence type="predicted"/>
<reference evidence="1 3" key="2">
    <citation type="journal article" date="2012" name="BMC Genomics">
        <title>A comparative genomics perspective on the genetic content of the alkaliphilic haloarchaeon Natrialba magadii ATCC 43099T.</title>
        <authorList>
            <person name="Siddaramappa S."/>
            <person name="Challacombe J.F."/>
            <person name="Decastro R.E."/>
            <person name="Pfeiffer F."/>
            <person name="Sastre D.E."/>
            <person name="Gimenez M.I."/>
            <person name="Paggi R.A."/>
            <person name="Detter J.C."/>
            <person name="Davenport K.W."/>
            <person name="Goodwin L.A."/>
            <person name="Kyrpides N."/>
            <person name="Tapia R."/>
            <person name="Pitluck S."/>
            <person name="Lucas S."/>
            <person name="Woyke T."/>
            <person name="Maupin-Furlow J.A."/>
        </authorList>
    </citation>
    <scope>NUCLEOTIDE SEQUENCE [LARGE SCALE GENOMIC DNA]</scope>
    <source>
        <strain evidence="1">ATCC 43099</strain>
        <strain evidence="3">ATCC 43099 / DSM 3394 / CCM 3739 / CIP 104546 / IAM 13178 / JCM 8861 / NBRC 102185 / NCIMB 2190 / MS3</strain>
    </source>
</reference>
<gene>
    <name evidence="1" type="ordered locus">Nmag_0047</name>
    <name evidence="2" type="ORF">C500_00722</name>
</gene>
<reference evidence="2 4" key="3">
    <citation type="journal article" date="2014" name="PLoS Genet.">
        <title>Phylogenetically driven sequencing of extremely halophilic archaea reveals strategies for static and dynamic osmo-response.</title>
        <authorList>
            <person name="Becker E.A."/>
            <person name="Seitzer P.M."/>
            <person name="Tritt A."/>
            <person name="Larsen D."/>
            <person name="Krusor M."/>
            <person name="Yao A.I."/>
            <person name="Wu D."/>
            <person name="Madern D."/>
            <person name="Eisen J.A."/>
            <person name="Darling A.E."/>
            <person name="Facciotti M.T."/>
        </authorList>
    </citation>
    <scope>NUCLEOTIDE SEQUENCE [LARGE SCALE GENOMIC DNA]</scope>
    <source>
        <strain evidence="4">ATCC 43099 / DSM 3394 / CCM 3739 / CIP 104546 / IAM 13178 / JCM 8861 / NBRC 102185 / NCIMB 2190 / MS3</strain>
        <strain evidence="2">MS-3</strain>
    </source>
</reference>
<evidence type="ECO:0000313" key="1">
    <source>
        <dbReference type="EMBL" id="ADD03646.1"/>
    </source>
</evidence>